<keyword evidence="13" id="KW-1185">Reference proteome</keyword>
<evidence type="ECO:0000256" key="1">
    <source>
        <dbReference type="ARBA" id="ARBA00004141"/>
    </source>
</evidence>
<evidence type="ECO:0000256" key="10">
    <source>
        <dbReference type="ARBA" id="ARBA00023303"/>
    </source>
</evidence>
<keyword evidence="10 12" id="KW-0407">Ion channel</keyword>
<dbReference type="GO" id="GO:0015271">
    <property type="term" value="F:outward rectifier potassium channel activity"/>
    <property type="evidence" value="ECO:0007669"/>
    <property type="project" value="TreeGrafter"/>
</dbReference>
<feature type="region of interest" description="Disordered" evidence="11">
    <location>
        <begin position="1"/>
        <end position="39"/>
    </location>
</feature>
<dbReference type="AlphaFoldDB" id="A0AAD3RM82"/>
<gene>
    <name evidence="12" type="ORF">AKAME5_002445000</name>
</gene>
<evidence type="ECO:0000256" key="2">
    <source>
        <dbReference type="ARBA" id="ARBA00022448"/>
    </source>
</evidence>
<comment type="subcellular location">
    <subcellularLocation>
        <location evidence="1">Membrane</location>
        <topology evidence="1">Multi-pass membrane protein</topology>
    </subcellularLocation>
</comment>
<evidence type="ECO:0000313" key="12">
    <source>
        <dbReference type="EMBL" id="GLD73125.1"/>
    </source>
</evidence>
<name>A0AAD3RM82_LATJO</name>
<feature type="non-terminal residue" evidence="12">
    <location>
        <position position="1"/>
    </location>
</feature>
<evidence type="ECO:0000256" key="9">
    <source>
        <dbReference type="ARBA" id="ARBA00023136"/>
    </source>
</evidence>
<dbReference type="InterPro" id="IPR047871">
    <property type="entry name" value="K_chnl_Slo-like"/>
</dbReference>
<dbReference type="GO" id="GO:0005886">
    <property type="term" value="C:plasma membrane"/>
    <property type="evidence" value="ECO:0007669"/>
    <property type="project" value="TreeGrafter"/>
</dbReference>
<proteinExistence type="predicted"/>
<keyword evidence="6" id="KW-0630">Potassium</keyword>
<keyword evidence="5" id="KW-0631">Potassium channel</keyword>
<organism evidence="12 13">
    <name type="scientific">Lates japonicus</name>
    <name type="common">Japanese lates</name>
    <dbReference type="NCBI Taxonomy" id="270547"/>
    <lineage>
        <taxon>Eukaryota</taxon>
        <taxon>Metazoa</taxon>
        <taxon>Chordata</taxon>
        <taxon>Craniata</taxon>
        <taxon>Vertebrata</taxon>
        <taxon>Euteleostomi</taxon>
        <taxon>Actinopterygii</taxon>
        <taxon>Neopterygii</taxon>
        <taxon>Teleostei</taxon>
        <taxon>Neoteleostei</taxon>
        <taxon>Acanthomorphata</taxon>
        <taxon>Carangaria</taxon>
        <taxon>Carangaria incertae sedis</taxon>
        <taxon>Centropomidae</taxon>
        <taxon>Lates</taxon>
    </lineage>
</organism>
<evidence type="ECO:0000256" key="8">
    <source>
        <dbReference type="ARBA" id="ARBA00023065"/>
    </source>
</evidence>
<keyword evidence="9" id="KW-0472">Membrane</keyword>
<evidence type="ECO:0000256" key="3">
    <source>
        <dbReference type="ARBA" id="ARBA00022538"/>
    </source>
</evidence>
<evidence type="ECO:0000256" key="7">
    <source>
        <dbReference type="ARBA" id="ARBA00022989"/>
    </source>
</evidence>
<dbReference type="EMBL" id="BRZM01001412">
    <property type="protein sequence ID" value="GLD73125.1"/>
    <property type="molecule type" value="Genomic_DNA"/>
</dbReference>
<accession>A0AAD3RM82</accession>
<dbReference type="Proteomes" id="UP001279410">
    <property type="component" value="Unassembled WGS sequence"/>
</dbReference>
<dbReference type="PANTHER" id="PTHR10027">
    <property type="entry name" value="CALCIUM-ACTIVATED POTASSIUM CHANNEL ALPHA CHAIN"/>
    <property type="match status" value="1"/>
</dbReference>
<keyword evidence="3" id="KW-0633">Potassium transport</keyword>
<comment type="caution">
    <text evidence="12">The sequence shown here is derived from an EMBL/GenBank/DDBJ whole genome shotgun (WGS) entry which is preliminary data.</text>
</comment>
<keyword evidence="2" id="KW-0813">Transport</keyword>
<evidence type="ECO:0000256" key="5">
    <source>
        <dbReference type="ARBA" id="ARBA00022826"/>
    </source>
</evidence>
<evidence type="ECO:0000256" key="4">
    <source>
        <dbReference type="ARBA" id="ARBA00022692"/>
    </source>
</evidence>
<evidence type="ECO:0000256" key="6">
    <source>
        <dbReference type="ARBA" id="ARBA00022958"/>
    </source>
</evidence>
<keyword evidence="4" id="KW-0812">Transmembrane</keyword>
<dbReference type="GO" id="GO:0005228">
    <property type="term" value="F:intracellular sodium-activated potassium channel activity"/>
    <property type="evidence" value="ECO:0007669"/>
    <property type="project" value="TreeGrafter"/>
</dbReference>
<keyword evidence="8" id="KW-0406">Ion transport</keyword>
<dbReference type="PANTHER" id="PTHR10027:SF14">
    <property type="entry name" value="POTASSIUM CHANNEL SUBFAMILY T MEMBER 1"/>
    <property type="match status" value="1"/>
</dbReference>
<evidence type="ECO:0000256" key="11">
    <source>
        <dbReference type="SAM" id="MobiDB-lite"/>
    </source>
</evidence>
<sequence length="373" mass="42190">MMGPRSETGAQPAVMSPPRRSSSSHGDRPSTETLQKNNSSNSGVILDISALKMADVDSEVPPLPPRYRFRDLLLGDQTFQNDDRVQVEFYVNENTFKERLKLFFIKNQRSSLRIRLFNFSLKILTCALYILRVSLDDPKDGNPCNAICRNNNWTNTSESPEIKWGLIFWVNRRVSVWSDTGDSGLNQFHGDHAYHISQLQELAYLWMESQKLGELQHGIRQKHVVLCVSSLKIDLLMDFLNEFMLTPRLGQQTLQSNVNQHQSSGWMIDAEACFILSSRNEVDRDCCLVGEAKTLYFLLSKYGVKFDRRGEREDNKGILLNLAPPHHGHTDTCYYINITKGELGLHLQTGGLSLPVTPSDAPSRLPCTASSLA</sequence>
<reference evidence="12" key="1">
    <citation type="submission" date="2022-08" db="EMBL/GenBank/DDBJ databases">
        <title>Genome sequencing of akame (Lates japonicus).</title>
        <authorList>
            <person name="Hashiguchi Y."/>
            <person name="Takahashi H."/>
        </authorList>
    </citation>
    <scope>NUCLEOTIDE SEQUENCE</scope>
    <source>
        <strain evidence="12">Kochi</strain>
    </source>
</reference>
<protein>
    <submittedName>
        <fullName evidence="12">Potassium channel subfamily T member 1-like protein</fullName>
    </submittedName>
</protein>
<evidence type="ECO:0000313" key="13">
    <source>
        <dbReference type="Proteomes" id="UP001279410"/>
    </source>
</evidence>
<keyword evidence="7" id="KW-1133">Transmembrane helix</keyword>